<name>H6C565_EXODN</name>
<dbReference type="RefSeq" id="XP_009160238.1">
    <property type="nucleotide sequence ID" value="XM_009161990.1"/>
</dbReference>
<proteinExistence type="predicted"/>
<dbReference type="InParanoid" id="H6C565"/>
<dbReference type="HOGENOM" id="CLU_2291712_0_0_1"/>
<evidence type="ECO:0000313" key="2">
    <source>
        <dbReference type="Proteomes" id="UP000007304"/>
    </source>
</evidence>
<dbReference type="EMBL" id="JH226135">
    <property type="protein sequence ID" value="EHY59777.1"/>
    <property type="molecule type" value="Genomic_DNA"/>
</dbReference>
<reference evidence="1" key="1">
    <citation type="submission" date="2011-07" db="EMBL/GenBank/DDBJ databases">
        <title>The Genome Sequence of Exophiala (Wangiella) dermatitidis NIH/UT8656.</title>
        <authorList>
            <consortium name="The Broad Institute Genome Sequencing Platform"/>
            <person name="Cuomo C."/>
            <person name="Wang Z."/>
            <person name="Hunicke-Smith S."/>
            <person name="Szanislo P.J."/>
            <person name="Earl A."/>
            <person name="Young S.K."/>
            <person name="Zeng Q."/>
            <person name="Gargeya S."/>
            <person name="Fitzgerald M."/>
            <person name="Haas B."/>
            <person name="Abouelleil A."/>
            <person name="Alvarado L."/>
            <person name="Arachchi H.M."/>
            <person name="Berlin A."/>
            <person name="Brown A."/>
            <person name="Chapman S.B."/>
            <person name="Chen Z."/>
            <person name="Dunbar C."/>
            <person name="Freedman E."/>
            <person name="Gearin G."/>
            <person name="Gellesch M."/>
            <person name="Goldberg J."/>
            <person name="Griggs A."/>
            <person name="Gujja S."/>
            <person name="Heiman D."/>
            <person name="Howarth C."/>
            <person name="Larson L."/>
            <person name="Lui A."/>
            <person name="MacDonald P.J.P."/>
            <person name="Montmayeur A."/>
            <person name="Murphy C."/>
            <person name="Neiman D."/>
            <person name="Pearson M."/>
            <person name="Priest M."/>
            <person name="Roberts A."/>
            <person name="Saif S."/>
            <person name="Shea T."/>
            <person name="Shenoy N."/>
            <person name="Sisk P."/>
            <person name="Stolte C."/>
            <person name="Sykes S."/>
            <person name="Wortman J."/>
            <person name="Nusbaum C."/>
            <person name="Birren B."/>
        </authorList>
    </citation>
    <scope>NUCLEOTIDE SEQUENCE</scope>
    <source>
        <strain evidence="1">NIH/UT8656</strain>
    </source>
</reference>
<gene>
    <name evidence="1" type="ORF">HMPREF1120_07760</name>
</gene>
<sequence length="101" mass="10272">MAASRSGLVSASAFISPAALLIEKDGVMIATGVLACFCGCVAGVGREFVLGAEDGVTCVGSDHLHFCNCDDNNNDDHDDDDEGGARGDHAEDDGVVVVVTT</sequence>
<dbReference type="VEuPathDB" id="FungiDB:HMPREF1120_07760"/>
<dbReference type="GeneID" id="20312399"/>
<dbReference type="AlphaFoldDB" id="H6C565"/>
<dbReference type="Proteomes" id="UP000007304">
    <property type="component" value="Unassembled WGS sequence"/>
</dbReference>
<keyword evidence="2" id="KW-1185">Reference proteome</keyword>
<accession>H6C565</accession>
<organism evidence="1 2">
    <name type="scientific">Exophiala dermatitidis (strain ATCC 34100 / CBS 525.76 / NIH/UT8656)</name>
    <name type="common">Black yeast</name>
    <name type="synonym">Wangiella dermatitidis</name>
    <dbReference type="NCBI Taxonomy" id="858893"/>
    <lineage>
        <taxon>Eukaryota</taxon>
        <taxon>Fungi</taxon>
        <taxon>Dikarya</taxon>
        <taxon>Ascomycota</taxon>
        <taxon>Pezizomycotina</taxon>
        <taxon>Eurotiomycetes</taxon>
        <taxon>Chaetothyriomycetidae</taxon>
        <taxon>Chaetothyriales</taxon>
        <taxon>Herpotrichiellaceae</taxon>
        <taxon>Exophiala</taxon>
    </lineage>
</organism>
<evidence type="ECO:0000313" key="1">
    <source>
        <dbReference type="EMBL" id="EHY59777.1"/>
    </source>
</evidence>
<protein>
    <submittedName>
        <fullName evidence="1">Uncharacterized protein</fullName>
    </submittedName>
</protein>